<dbReference type="Pfam" id="PF08996">
    <property type="entry name" value="zf-DNA_Pol"/>
    <property type="match status" value="1"/>
</dbReference>
<dbReference type="PRINTS" id="PR00106">
    <property type="entry name" value="DNAPOLB"/>
</dbReference>
<keyword evidence="19" id="KW-1185">Reference proteome</keyword>
<evidence type="ECO:0000259" key="16">
    <source>
        <dbReference type="Pfam" id="PF08996"/>
    </source>
</evidence>
<dbReference type="GO" id="GO:0005658">
    <property type="term" value="C:alpha DNA polymerase:primase complex"/>
    <property type="evidence" value="ECO:0007669"/>
    <property type="project" value="UniProtKB-ARBA"/>
</dbReference>
<evidence type="ECO:0000259" key="17">
    <source>
        <dbReference type="Pfam" id="PF12254"/>
    </source>
</evidence>
<dbReference type="GO" id="GO:1902975">
    <property type="term" value="P:mitotic DNA replication initiation"/>
    <property type="evidence" value="ECO:0007669"/>
    <property type="project" value="InterPro"/>
</dbReference>
<feature type="domain" description="DNA polymerase alpha catalytic subunit N-terminal" evidence="17">
    <location>
        <begin position="27"/>
        <end position="87"/>
    </location>
</feature>
<gene>
    <name evidence="18" type="ORF">QYM36_013567</name>
</gene>
<evidence type="ECO:0000259" key="14">
    <source>
        <dbReference type="Pfam" id="PF00136"/>
    </source>
</evidence>
<keyword evidence="5 12" id="KW-0235">DNA replication</keyword>
<evidence type="ECO:0000256" key="2">
    <source>
        <dbReference type="ARBA" id="ARBA00005755"/>
    </source>
</evidence>
<evidence type="ECO:0000256" key="8">
    <source>
        <dbReference type="ARBA" id="ARBA00022833"/>
    </source>
</evidence>
<feature type="compositionally biased region" description="Polar residues" evidence="13">
    <location>
        <begin position="153"/>
        <end position="176"/>
    </location>
</feature>
<dbReference type="SMART" id="SM00486">
    <property type="entry name" value="POLBc"/>
    <property type="match status" value="1"/>
</dbReference>
<comment type="similarity">
    <text evidence="2 12">Belongs to the DNA polymerase type-B family.</text>
</comment>
<dbReference type="Pfam" id="PF03104">
    <property type="entry name" value="DNA_pol_B_exo1"/>
    <property type="match status" value="1"/>
</dbReference>
<dbReference type="InterPro" id="IPR006133">
    <property type="entry name" value="DNA-dir_DNA_pol_B_exonuc"/>
</dbReference>
<dbReference type="Pfam" id="PF00136">
    <property type="entry name" value="DNA_pol_B"/>
    <property type="match status" value="1"/>
</dbReference>
<dbReference type="GO" id="GO:0003697">
    <property type="term" value="F:single-stranded DNA binding"/>
    <property type="evidence" value="ECO:0007669"/>
    <property type="project" value="TreeGrafter"/>
</dbReference>
<keyword evidence="3 12" id="KW-0808">Transferase</keyword>
<dbReference type="GO" id="GO:0006272">
    <property type="term" value="P:leading strand elongation"/>
    <property type="evidence" value="ECO:0007669"/>
    <property type="project" value="TreeGrafter"/>
</dbReference>
<evidence type="ECO:0000259" key="15">
    <source>
        <dbReference type="Pfam" id="PF03104"/>
    </source>
</evidence>
<dbReference type="Pfam" id="PF12254">
    <property type="entry name" value="DNA_pol_alpha_N"/>
    <property type="match status" value="1"/>
</dbReference>
<keyword evidence="11" id="KW-0539">Nucleus</keyword>
<dbReference type="InterPro" id="IPR038256">
    <property type="entry name" value="Pol_alpha_znc_sf"/>
</dbReference>
<dbReference type="Gene3D" id="3.90.1600.10">
    <property type="entry name" value="Palm domain of DNA polymerase"/>
    <property type="match status" value="1"/>
</dbReference>
<dbReference type="GO" id="GO:0008270">
    <property type="term" value="F:zinc ion binding"/>
    <property type="evidence" value="ECO:0007669"/>
    <property type="project" value="UniProtKB-KW"/>
</dbReference>
<evidence type="ECO:0000313" key="19">
    <source>
        <dbReference type="Proteomes" id="UP001187531"/>
    </source>
</evidence>
<evidence type="ECO:0000256" key="3">
    <source>
        <dbReference type="ARBA" id="ARBA00022679"/>
    </source>
</evidence>
<organism evidence="18 19">
    <name type="scientific">Artemia franciscana</name>
    <name type="common">Brine shrimp</name>
    <name type="synonym">Artemia sanfranciscana</name>
    <dbReference type="NCBI Taxonomy" id="6661"/>
    <lineage>
        <taxon>Eukaryota</taxon>
        <taxon>Metazoa</taxon>
        <taxon>Ecdysozoa</taxon>
        <taxon>Arthropoda</taxon>
        <taxon>Crustacea</taxon>
        <taxon>Branchiopoda</taxon>
        <taxon>Anostraca</taxon>
        <taxon>Artemiidae</taxon>
        <taxon>Artemia</taxon>
    </lineage>
</organism>
<dbReference type="FunFam" id="1.10.287.690:FF:000003">
    <property type="entry name" value="DNA polymerase"/>
    <property type="match status" value="1"/>
</dbReference>
<evidence type="ECO:0000313" key="18">
    <source>
        <dbReference type="EMBL" id="KAK2709930.1"/>
    </source>
</evidence>
<feature type="region of interest" description="Disordered" evidence="13">
    <location>
        <begin position="266"/>
        <end position="290"/>
    </location>
</feature>
<dbReference type="InterPro" id="IPR017964">
    <property type="entry name" value="DNA-dir_DNA_pol_B_CS"/>
</dbReference>
<dbReference type="GO" id="GO:0003887">
    <property type="term" value="F:DNA-directed DNA polymerase activity"/>
    <property type="evidence" value="ECO:0007669"/>
    <property type="project" value="UniProtKB-KW"/>
</dbReference>
<dbReference type="GO" id="GO:0003682">
    <property type="term" value="F:chromatin binding"/>
    <property type="evidence" value="ECO:0007669"/>
    <property type="project" value="TreeGrafter"/>
</dbReference>
<dbReference type="Gene3D" id="1.10.3200.20">
    <property type="entry name" value="DNA Polymerase alpha, zinc finger"/>
    <property type="match status" value="1"/>
</dbReference>
<feature type="region of interest" description="Disordered" evidence="13">
    <location>
        <begin position="142"/>
        <end position="215"/>
    </location>
</feature>
<keyword evidence="7" id="KW-0863">Zinc-finger</keyword>
<keyword evidence="6" id="KW-0479">Metal-binding</keyword>
<dbReference type="InterPro" id="IPR006172">
    <property type="entry name" value="DNA-dir_DNA_pol_B"/>
</dbReference>
<evidence type="ECO:0000256" key="12">
    <source>
        <dbReference type="RuleBase" id="RU000442"/>
    </source>
</evidence>
<dbReference type="Gene3D" id="3.30.70.2820">
    <property type="match status" value="1"/>
</dbReference>
<keyword evidence="8" id="KW-0862">Zinc</keyword>
<dbReference type="InterPro" id="IPR036397">
    <property type="entry name" value="RNaseH_sf"/>
</dbReference>
<comment type="caution">
    <text evidence="18">The sequence shown here is derived from an EMBL/GenBank/DDBJ whole genome shotgun (WGS) entry which is preliminary data.</text>
</comment>
<comment type="catalytic activity">
    <reaction evidence="12">
        <text>DNA(n) + a 2'-deoxyribonucleoside 5'-triphosphate = DNA(n+1) + diphosphate</text>
        <dbReference type="Rhea" id="RHEA:22508"/>
        <dbReference type="Rhea" id="RHEA-COMP:17339"/>
        <dbReference type="Rhea" id="RHEA-COMP:17340"/>
        <dbReference type="ChEBI" id="CHEBI:33019"/>
        <dbReference type="ChEBI" id="CHEBI:61560"/>
        <dbReference type="ChEBI" id="CHEBI:173112"/>
        <dbReference type="EC" id="2.7.7.7"/>
    </reaction>
</comment>
<feature type="domain" description="DNA-directed DNA polymerase family B multifunctional" evidence="14">
    <location>
        <begin position="775"/>
        <end position="1215"/>
    </location>
</feature>
<evidence type="ECO:0000256" key="5">
    <source>
        <dbReference type="ARBA" id="ARBA00022705"/>
    </source>
</evidence>
<dbReference type="EC" id="2.7.7.7" evidence="12"/>
<accession>A0AA88HDB7</accession>
<keyword evidence="10 12" id="KW-0238">DNA-binding</keyword>
<evidence type="ECO:0000256" key="1">
    <source>
        <dbReference type="ARBA" id="ARBA00004123"/>
    </source>
</evidence>
<evidence type="ECO:0000256" key="13">
    <source>
        <dbReference type="SAM" id="MobiDB-lite"/>
    </source>
</evidence>
<dbReference type="InterPro" id="IPR024647">
    <property type="entry name" value="DNA_pol_a_cat_su_N"/>
</dbReference>
<evidence type="ECO:0000256" key="9">
    <source>
        <dbReference type="ARBA" id="ARBA00022932"/>
    </source>
</evidence>
<dbReference type="PANTHER" id="PTHR45861:SF1">
    <property type="entry name" value="DNA POLYMERASE ALPHA CATALYTIC SUBUNIT"/>
    <property type="match status" value="1"/>
</dbReference>
<dbReference type="InterPro" id="IPR043502">
    <property type="entry name" value="DNA/RNA_pol_sf"/>
</dbReference>
<dbReference type="Gene3D" id="2.40.50.730">
    <property type="match status" value="1"/>
</dbReference>
<dbReference type="Gene3D" id="3.30.420.10">
    <property type="entry name" value="Ribonuclease H-like superfamily/Ribonuclease H"/>
    <property type="match status" value="1"/>
</dbReference>
<dbReference type="InterPro" id="IPR012337">
    <property type="entry name" value="RNaseH-like_sf"/>
</dbReference>
<feature type="region of interest" description="Disordered" evidence="13">
    <location>
        <begin position="1"/>
        <end position="23"/>
    </location>
</feature>
<dbReference type="InterPro" id="IPR006134">
    <property type="entry name" value="DNA-dir_DNA_pol_B_multi_dom"/>
</dbReference>
<evidence type="ECO:0000256" key="7">
    <source>
        <dbReference type="ARBA" id="ARBA00022771"/>
    </source>
</evidence>
<dbReference type="InterPro" id="IPR042087">
    <property type="entry name" value="DNA_pol_B_thumb"/>
</dbReference>
<keyword evidence="4 12" id="KW-0548">Nucleotidyltransferase</keyword>
<evidence type="ECO:0000256" key="4">
    <source>
        <dbReference type="ARBA" id="ARBA00022695"/>
    </source>
</evidence>
<sequence length="1449" mass="164033">MDTCSSENNGGRIKRQRKDKGSRLSALQKLKELKGQKHKAEIGDIENVYEEVEEKEYFKRVQERQSEDFIDDDDGLGYIEDGREIFDDDLDDESIAKAKDKKPVKRSIGKSEKGNIKNMLMTMPKKKEKEAKLDNDDLLDEFMKELEEDNHTPNRSQTSNYSSRHSLNGNRPTVQLSRPKPIAPVVARNGHRPKFGTEASEASVDSELSRMDSGIDVTNCTEVDTSATQLVKEDTMNVESAFDDDVDFSEAALAINTDALQAQVTGSRKDELKAEEDEVSAPQDDFTDINWDEDMDESFFSNIKKEITEEPKGPPPEMQGAIGEAGDLPLVLNENGEKIFRMFWLDAYEDQYNQPGTVFLFGKVWKQDQCISSCLQVKGIQRRIYALPREKIFDLKANEETEEEVTPKAVYGEIKSIFDKHKVSEFKCRYIRKNYGFDLADVPNEAEYLEIRYSASFPALPADLKGETFSHVFGTNTSSLETFLLDRKIKGPCWLDVTEVSAANPQVSWCAVEGITQRPDYVAVGPSISAPPVSIMVLDVKTAITENQPRQTEIVLVGCLSHNEYKIDGPPPKTAFKEHFATLRRPSDMAWPLQRSGQTFDKVTKVEKCDAERQLLNFLLTKVQRFDPDIVIGHDISGYYIEVLLQRLEYHKVPNWSRLGRLRRGDLKNIKAGKAQLDRIALCGRLLVDVKHSAQELIRAKSYNLAALREVVLKEKRVVPEYDVTDVRKAYNDQATLLMLINHTMQDATDTLRIMNELQVLQLATQITCIAGNVLSRTLVGGRSERNEFLLLHAFNQRNYVVPDKKYGKQKTAVDENDDGEGKGRSRKKAAYAGGLVLEPKTGFYDKMILLMDFNSLYPSIIQEYNICFTTVPRIGFSEDLSEPELLEKVSQISPERGILPTEIGKLVSSRREVKKLLKDPKNTIEENTQLDIRQKALKLMANSMYGCLGFTHSRFYAKPLAALITAKGREILMATKTLVQNIGLDVIYGDTDSIMINSNSVDYKEVLSLGSKIKQEVNKSYKNLELEVDGVFKMMLLLKKKKYAALTVSQDSDGKLKTASEYKGLDIVRRDWAPIAVRAGHSVIETLFSDCTQDERSLAILTNMQKISEDLRKGEIPVSQLTITKQLTKNPEDYPDKKSLPHVQVALRLNSKGGKKLKGSDTVPYVICEDGSNLPAMQRAYHPDEMKNSTVLSPDINYYLSSQVYPVVMRLLEPVEEINNAQIAATMGLDVSIAKDYKVSKQVEEDSVEANEEEKYRACKRLQFKCNTCETENTVDRVYRIVEEGAEFCLSRCANRDCSNSPLLNIGYLSNLLVSSIREHIGLYYKGYVICEDPSCSGRTRQLPINFSSGYPVCSTCSKALMTQEYSDAELYRQISFYQHCVDIRVDSIKTDRKLTAHMKDMLLRQLREVESSYNQLKTLISTNYMEKSAYFVVDLGRLFASIYTNKS</sequence>
<feature type="compositionally biased region" description="Acidic residues" evidence="13">
    <location>
        <begin position="273"/>
        <end position="290"/>
    </location>
</feature>
<dbReference type="Gene3D" id="1.10.287.690">
    <property type="entry name" value="Helix hairpin bin"/>
    <property type="match status" value="1"/>
</dbReference>
<dbReference type="PANTHER" id="PTHR45861">
    <property type="entry name" value="DNA POLYMERASE ALPHA CATALYTIC SUBUNIT"/>
    <property type="match status" value="1"/>
</dbReference>
<reference evidence="18" key="1">
    <citation type="submission" date="2023-07" db="EMBL/GenBank/DDBJ databases">
        <title>Chromosome-level genome assembly of Artemia franciscana.</title>
        <authorList>
            <person name="Jo E."/>
        </authorList>
    </citation>
    <scope>NUCLEOTIDE SEQUENCE</scope>
    <source>
        <tissue evidence="18">Whole body</tissue>
    </source>
</reference>
<dbReference type="InterPro" id="IPR023211">
    <property type="entry name" value="DNA_pol_palm_dom_sf"/>
</dbReference>
<proteinExistence type="inferred from homology"/>
<dbReference type="InterPro" id="IPR015088">
    <property type="entry name" value="Znf_DNA-dir_DNA_pol_B_alpha"/>
</dbReference>
<dbReference type="PROSITE" id="PS00116">
    <property type="entry name" value="DNA_POLYMERASE_B"/>
    <property type="match status" value="1"/>
</dbReference>
<dbReference type="CDD" id="cd05776">
    <property type="entry name" value="DNA_polB_alpha_exo"/>
    <property type="match status" value="1"/>
</dbReference>
<comment type="subcellular location">
    <subcellularLocation>
        <location evidence="1">Nucleus</location>
    </subcellularLocation>
</comment>
<dbReference type="CDD" id="cd05532">
    <property type="entry name" value="POLBc_alpha"/>
    <property type="match status" value="1"/>
</dbReference>
<feature type="domain" description="Zinc finger DNA-directed DNA polymerase family B alpha" evidence="16">
    <location>
        <begin position="1251"/>
        <end position="1441"/>
    </location>
</feature>
<dbReference type="Proteomes" id="UP001187531">
    <property type="component" value="Unassembled WGS sequence"/>
</dbReference>
<dbReference type="InterPro" id="IPR045846">
    <property type="entry name" value="POLBc_alpha"/>
</dbReference>
<feature type="compositionally biased region" description="Basic residues" evidence="13">
    <location>
        <begin position="99"/>
        <end position="108"/>
    </location>
</feature>
<dbReference type="EMBL" id="JAVRJZ010000017">
    <property type="protein sequence ID" value="KAK2709930.1"/>
    <property type="molecule type" value="Genomic_DNA"/>
</dbReference>
<protein>
    <recommendedName>
        <fullName evidence="12">DNA polymerase</fullName>
        <ecNumber evidence="12">2.7.7.7</ecNumber>
    </recommendedName>
</protein>
<evidence type="ECO:0000256" key="10">
    <source>
        <dbReference type="ARBA" id="ARBA00023125"/>
    </source>
</evidence>
<dbReference type="Gene3D" id="1.10.132.60">
    <property type="entry name" value="DNA polymerase family B, C-terminal domain"/>
    <property type="match status" value="1"/>
</dbReference>
<evidence type="ECO:0000256" key="6">
    <source>
        <dbReference type="ARBA" id="ARBA00022723"/>
    </source>
</evidence>
<keyword evidence="9 12" id="KW-0239">DNA-directed DNA polymerase</keyword>
<dbReference type="GO" id="GO:0003688">
    <property type="term" value="F:DNA replication origin binding"/>
    <property type="evidence" value="ECO:0007669"/>
    <property type="project" value="TreeGrafter"/>
</dbReference>
<feature type="compositionally biased region" description="Basic and acidic residues" evidence="13">
    <location>
        <begin position="142"/>
        <end position="152"/>
    </location>
</feature>
<dbReference type="FunFam" id="3.30.70.2820:FF:000001">
    <property type="entry name" value="DNA polymerase"/>
    <property type="match status" value="1"/>
</dbReference>
<dbReference type="SUPFAM" id="SSF90234">
    <property type="entry name" value="Zinc finger domain of DNA polymerase-alpha"/>
    <property type="match status" value="1"/>
</dbReference>
<dbReference type="SUPFAM" id="SSF53098">
    <property type="entry name" value="Ribonuclease H-like"/>
    <property type="match status" value="1"/>
</dbReference>
<feature type="region of interest" description="Disordered" evidence="13">
    <location>
        <begin position="99"/>
        <end position="118"/>
    </location>
</feature>
<dbReference type="SUPFAM" id="SSF56672">
    <property type="entry name" value="DNA/RNA polymerases"/>
    <property type="match status" value="1"/>
</dbReference>
<dbReference type="NCBIfam" id="TIGR00592">
    <property type="entry name" value="pol2"/>
    <property type="match status" value="1"/>
</dbReference>
<name>A0AA88HDB7_ARTSF</name>
<evidence type="ECO:0000256" key="11">
    <source>
        <dbReference type="ARBA" id="ARBA00023242"/>
    </source>
</evidence>
<feature type="domain" description="DNA-directed DNA polymerase family B exonuclease" evidence="15">
    <location>
        <begin position="471"/>
        <end position="707"/>
    </location>
</feature>
<dbReference type="GO" id="GO:0006273">
    <property type="term" value="P:lagging strand elongation"/>
    <property type="evidence" value="ECO:0007669"/>
    <property type="project" value="TreeGrafter"/>
</dbReference>
<dbReference type="GO" id="GO:0000166">
    <property type="term" value="F:nucleotide binding"/>
    <property type="evidence" value="ECO:0007669"/>
    <property type="project" value="InterPro"/>
</dbReference>